<dbReference type="AlphaFoldDB" id="A0A375CRF9"/>
<dbReference type="PANTHER" id="PTHR13812:SF19">
    <property type="entry name" value="KETIMINE REDUCTASE MU-CRYSTALLIN"/>
    <property type="match status" value="1"/>
</dbReference>
<evidence type="ECO:0000313" key="2">
    <source>
        <dbReference type="EMBL" id="SOY77691.1"/>
    </source>
</evidence>
<protein>
    <submittedName>
        <fullName evidence="2">Ornithine cyclodeaminase</fullName>
        <ecNumber evidence="2">4.3.1.12</ecNumber>
    </submittedName>
</protein>
<comment type="similarity">
    <text evidence="1">Belongs to the ornithine cyclodeaminase/mu-crystallin family.</text>
</comment>
<dbReference type="PANTHER" id="PTHR13812">
    <property type="entry name" value="KETIMINE REDUCTASE MU-CRYSTALLIN"/>
    <property type="match status" value="1"/>
</dbReference>
<dbReference type="EMBL" id="OFSP01000078">
    <property type="protein sequence ID" value="SOY77691.1"/>
    <property type="molecule type" value="Genomic_DNA"/>
</dbReference>
<dbReference type="SUPFAM" id="SSF51735">
    <property type="entry name" value="NAD(P)-binding Rossmann-fold domains"/>
    <property type="match status" value="1"/>
</dbReference>
<dbReference type="NCBIfam" id="NF004793">
    <property type="entry name" value="PRK06141.1"/>
    <property type="match status" value="1"/>
</dbReference>
<dbReference type="InterPro" id="IPR003462">
    <property type="entry name" value="ODC_Mu_crystall"/>
</dbReference>
<dbReference type="GO" id="GO:0016491">
    <property type="term" value="F:oxidoreductase activity"/>
    <property type="evidence" value="ECO:0007669"/>
    <property type="project" value="UniProtKB-ARBA"/>
</dbReference>
<dbReference type="Pfam" id="PF02423">
    <property type="entry name" value="OCD_Mu_crystall"/>
    <property type="match status" value="1"/>
</dbReference>
<dbReference type="Proteomes" id="UP000256297">
    <property type="component" value="Unassembled WGS sequence"/>
</dbReference>
<dbReference type="InterPro" id="IPR036291">
    <property type="entry name" value="NAD(P)-bd_dom_sf"/>
</dbReference>
<name>A0A375CRF9_9BURK</name>
<organism evidence="2 3">
    <name type="scientific">Cupriavidus taiwanensis</name>
    <dbReference type="NCBI Taxonomy" id="164546"/>
    <lineage>
        <taxon>Bacteria</taxon>
        <taxon>Pseudomonadati</taxon>
        <taxon>Pseudomonadota</taxon>
        <taxon>Betaproteobacteria</taxon>
        <taxon>Burkholderiales</taxon>
        <taxon>Burkholderiaceae</taxon>
        <taxon>Cupriavidus</taxon>
    </lineage>
</organism>
<keyword evidence="2" id="KW-0456">Lyase</keyword>
<dbReference type="GO" id="GO:0005737">
    <property type="term" value="C:cytoplasm"/>
    <property type="evidence" value="ECO:0007669"/>
    <property type="project" value="TreeGrafter"/>
</dbReference>
<dbReference type="Gene3D" id="3.40.50.720">
    <property type="entry name" value="NAD(P)-binding Rossmann-like Domain"/>
    <property type="match status" value="1"/>
</dbReference>
<evidence type="ECO:0000313" key="3">
    <source>
        <dbReference type="Proteomes" id="UP000256297"/>
    </source>
</evidence>
<dbReference type="PIRSF" id="PIRSF001439">
    <property type="entry name" value="CryM"/>
    <property type="match status" value="1"/>
</dbReference>
<dbReference type="GO" id="GO:0008473">
    <property type="term" value="F:ornithine cyclodeaminase activity"/>
    <property type="evidence" value="ECO:0007669"/>
    <property type="project" value="UniProtKB-EC"/>
</dbReference>
<dbReference type="Gene3D" id="3.30.1780.10">
    <property type="entry name" value="ornithine cyclodeaminase, domain 1"/>
    <property type="match status" value="1"/>
</dbReference>
<dbReference type="RefSeq" id="WP_116342992.1">
    <property type="nucleotide sequence ID" value="NZ_OFSP01000078.1"/>
</dbReference>
<reference evidence="3" key="1">
    <citation type="submission" date="2018-01" db="EMBL/GenBank/DDBJ databases">
        <authorList>
            <person name="Gaut B.S."/>
            <person name="Morton B.R."/>
            <person name="Clegg M.T."/>
            <person name="Duvall M.R."/>
        </authorList>
    </citation>
    <scope>NUCLEOTIDE SEQUENCE [LARGE SCALE GENOMIC DNA]</scope>
</reference>
<evidence type="ECO:0000256" key="1">
    <source>
        <dbReference type="ARBA" id="ARBA00008903"/>
    </source>
</evidence>
<dbReference type="GO" id="GO:0019752">
    <property type="term" value="P:carboxylic acid metabolic process"/>
    <property type="evidence" value="ECO:0007669"/>
    <property type="project" value="UniProtKB-ARBA"/>
</dbReference>
<dbReference type="FunFam" id="3.40.50.720:FF:000311">
    <property type="entry name" value="Ornithine cyclodeaminase"/>
    <property type="match status" value="1"/>
</dbReference>
<accession>A0A375CRF9</accession>
<dbReference type="EC" id="4.3.1.12" evidence="2"/>
<gene>
    <name evidence="2" type="ORF">CBM2589_U10193</name>
</gene>
<sequence>MLILDAKQTSDRLPFDKLITALDSMFAQGCTVPLRHNHQIEVPGSEDPATLLIMPAWQVGGRLGIKTVSVYPDNAVKGLPGLHSTYILFDAANGMPLAMLDGDAITSCRTAAATAVAAKYLSRTDSRRLLLLGTGRVGSLVPYALRAVRDIKEVEVWDTSMEKAANLVQALRGEGFEASAVQDLERSSRRADIISCATLSKAPLIKGEWLQPGVHLDLIGAFTPEMRESDDECFSRAEVFVDTDEAVAKAGDILSPIAAGRFDPKNVRARMEQLCRTTHPGRKSQEEITLFKAVGTALEDLAAASLVYDA</sequence>
<comment type="caution">
    <text evidence="2">The sequence shown here is derived from an EMBL/GenBank/DDBJ whole genome shotgun (WGS) entry which is preliminary data.</text>
</comment>
<dbReference type="InterPro" id="IPR023401">
    <property type="entry name" value="ODC_N"/>
</dbReference>
<proteinExistence type="inferred from homology"/>